<comment type="similarity">
    <text evidence="8 9">Belongs to the TRAP transporter small permease family.</text>
</comment>
<gene>
    <name evidence="11" type="ORF">NYR54_18700</name>
</gene>
<dbReference type="InterPro" id="IPR055348">
    <property type="entry name" value="DctQ"/>
</dbReference>
<dbReference type="GO" id="GO:0022857">
    <property type="term" value="F:transmembrane transporter activity"/>
    <property type="evidence" value="ECO:0007669"/>
    <property type="project" value="UniProtKB-UniRule"/>
</dbReference>
<evidence type="ECO:0000256" key="5">
    <source>
        <dbReference type="ARBA" id="ARBA00022692"/>
    </source>
</evidence>
<evidence type="ECO:0000313" key="11">
    <source>
        <dbReference type="EMBL" id="MCT8992278.1"/>
    </source>
</evidence>
<evidence type="ECO:0000256" key="8">
    <source>
        <dbReference type="ARBA" id="ARBA00038436"/>
    </source>
</evidence>
<evidence type="ECO:0000256" key="6">
    <source>
        <dbReference type="ARBA" id="ARBA00022989"/>
    </source>
</evidence>
<evidence type="ECO:0000256" key="2">
    <source>
        <dbReference type="ARBA" id="ARBA00022448"/>
    </source>
</evidence>
<evidence type="ECO:0000313" key="12">
    <source>
        <dbReference type="Proteomes" id="UP001149009"/>
    </source>
</evidence>
<keyword evidence="5 9" id="KW-0812">Transmembrane</keyword>
<proteinExistence type="inferred from homology"/>
<feature type="transmembrane region" description="Helical" evidence="9">
    <location>
        <begin position="50"/>
        <end position="67"/>
    </location>
</feature>
<evidence type="ECO:0000256" key="4">
    <source>
        <dbReference type="ARBA" id="ARBA00022519"/>
    </source>
</evidence>
<dbReference type="InterPro" id="IPR007387">
    <property type="entry name" value="TRAP_DctQ"/>
</dbReference>
<sequence length="172" mass="19074">MAVFLKAADFLLALAKLLTILIMTAMVLSVLIGIFFRFVIPVPMAWPPEAARFLMVAVTMIASSIAIRQMDHVGITFIVDTLPMRLRGVIYIVGNLLIAAFLVIFIWYSWRMTIEMGPRQISSSLGMNMAVAYVAMPLGGLMMLVQTIAVSIEGWRRAIRQQSPFVPPTLVS</sequence>
<name>A0A9X2XBC1_9HYPH</name>
<protein>
    <recommendedName>
        <fullName evidence="9">TRAP transporter small permease protein</fullName>
    </recommendedName>
</protein>
<dbReference type="PANTHER" id="PTHR35011:SF11">
    <property type="entry name" value="TRAP TRANSPORTER SMALL PERMEASE PROTEIN"/>
    <property type="match status" value="1"/>
</dbReference>
<keyword evidence="2 9" id="KW-0813">Transport</keyword>
<comment type="function">
    <text evidence="9">Part of the tripartite ATP-independent periplasmic (TRAP) transport system.</text>
</comment>
<dbReference type="AlphaFoldDB" id="A0A9X2XBC1"/>
<dbReference type="GO" id="GO:0005886">
    <property type="term" value="C:plasma membrane"/>
    <property type="evidence" value="ECO:0007669"/>
    <property type="project" value="UniProtKB-SubCell"/>
</dbReference>
<dbReference type="Proteomes" id="UP001149009">
    <property type="component" value="Unassembled WGS sequence"/>
</dbReference>
<evidence type="ECO:0000256" key="9">
    <source>
        <dbReference type="RuleBase" id="RU369079"/>
    </source>
</evidence>
<comment type="subcellular location">
    <subcellularLocation>
        <location evidence="1 9">Cell inner membrane</location>
        <topology evidence="1 9">Multi-pass membrane protein</topology>
    </subcellularLocation>
</comment>
<keyword evidence="6 9" id="KW-1133">Transmembrane helix</keyword>
<feature type="domain" description="Tripartite ATP-independent periplasmic transporters DctQ component" evidence="10">
    <location>
        <begin position="26"/>
        <end position="156"/>
    </location>
</feature>
<evidence type="ECO:0000259" key="10">
    <source>
        <dbReference type="Pfam" id="PF04290"/>
    </source>
</evidence>
<dbReference type="Pfam" id="PF04290">
    <property type="entry name" value="DctQ"/>
    <property type="match status" value="1"/>
</dbReference>
<comment type="caution">
    <text evidence="11">The sequence shown here is derived from an EMBL/GenBank/DDBJ whole genome shotgun (WGS) entry which is preliminary data.</text>
</comment>
<keyword evidence="3" id="KW-1003">Cell membrane</keyword>
<reference evidence="11" key="1">
    <citation type="submission" date="2022-08" db="EMBL/GenBank/DDBJ databases">
        <title>Chelativorans sichuanense sp. nov., a paraffin oil-degrading bacterium isolated from a mixture of oil-based drill cuttings and paddy soil.</title>
        <authorList>
            <person name="Yu J."/>
            <person name="Liu H."/>
            <person name="Chen Q."/>
        </authorList>
    </citation>
    <scope>NUCLEOTIDE SEQUENCE</scope>
    <source>
        <strain evidence="11">SCAU 2101</strain>
    </source>
</reference>
<feature type="transmembrane region" description="Helical" evidence="9">
    <location>
        <begin position="88"/>
        <end position="110"/>
    </location>
</feature>
<dbReference type="GO" id="GO:0015740">
    <property type="term" value="P:C4-dicarboxylate transport"/>
    <property type="evidence" value="ECO:0007669"/>
    <property type="project" value="TreeGrafter"/>
</dbReference>
<keyword evidence="12" id="KW-1185">Reference proteome</keyword>
<evidence type="ECO:0000256" key="7">
    <source>
        <dbReference type="ARBA" id="ARBA00023136"/>
    </source>
</evidence>
<organism evidence="11 12">
    <name type="scientific">Chelativorans petroleitrophicus</name>
    <dbReference type="NCBI Taxonomy" id="2975484"/>
    <lineage>
        <taxon>Bacteria</taxon>
        <taxon>Pseudomonadati</taxon>
        <taxon>Pseudomonadota</taxon>
        <taxon>Alphaproteobacteria</taxon>
        <taxon>Hyphomicrobiales</taxon>
        <taxon>Phyllobacteriaceae</taxon>
        <taxon>Chelativorans</taxon>
    </lineage>
</organism>
<keyword evidence="7 9" id="KW-0472">Membrane</keyword>
<evidence type="ECO:0000256" key="1">
    <source>
        <dbReference type="ARBA" id="ARBA00004429"/>
    </source>
</evidence>
<comment type="subunit">
    <text evidence="9">The complex comprises the extracytoplasmic solute receptor protein and the two transmembrane proteins.</text>
</comment>
<feature type="transmembrane region" description="Helical" evidence="9">
    <location>
        <begin position="12"/>
        <end position="38"/>
    </location>
</feature>
<feature type="transmembrane region" description="Helical" evidence="9">
    <location>
        <begin position="130"/>
        <end position="152"/>
    </location>
</feature>
<dbReference type="PANTHER" id="PTHR35011">
    <property type="entry name" value="2,3-DIKETO-L-GULONATE TRAP TRANSPORTER SMALL PERMEASE PROTEIN YIAM"/>
    <property type="match status" value="1"/>
</dbReference>
<keyword evidence="4 9" id="KW-0997">Cell inner membrane</keyword>
<accession>A0A9X2XBC1</accession>
<dbReference type="RefSeq" id="WP_261517223.1">
    <property type="nucleotide sequence ID" value="NZ_JAODNV010000036.1"/>
</dbReference>
<evidence type="ECO:0000256" key="3">
    <source>
        <dbReference type="ARBA" id="ARBA00022475"/>
    </source>
</evidence>
<dbReference type="EMBL" id="JAODNV010000036">
    <property type="protein sequence ID" value="MCT8992278.1"/>
    <property type="molecule type" value="Genomic_DNA"/>
</dbReference>